<dbReference type="EMBL" id="CP046401">
    <property type="protein sequence ID" value="QGY47035.1"/>
    <property type="molecule type" value="Genomic_DNA"/>
</dbReference>
<evidence type="ECO:0000313" key="2">
    <source>
        <dbReference type="Proteomes" id="UP000428260"/>
    </source>
</evidence>
<proteinExistence type="predicted"/>
<name>A0A6I6JV70_9BACT</name>
<dbReference type="Proteomes" id="UP000428260">
    <property type="component" value="Chromosome"/>
</dbReference>
<protein>
    <submittedName>
        <fullName evidence="1">Peptidase M6</fullName>
    </submittedName>
</protein>
<organism evidence="1 2">
    <name type="scientific">Maribellus comscasis</name>
    <dbReference type="NCBI Taxonomy" id="2681766"/>
    <lineage>
        <taxon>Bacteria</taxon>
        <taxon>Pseudomonadati</taxon>
        <taxon>Bacteroidota</taxon>
        <taxon>Bacteroidia</taxon>
        <taxon>Marinilabiliales</taxon>
        <taxon>Prolixibacteraceae</taxon>
        <taxon>Maribellus</taxon>
    </lineage>
</organism>
<dbReference type="AlphaFoldDB" id="A0A6I6JV70"/>
<dbReference type="KEGG" id="mcos:GM418_26240"/>
<reference evidence="1 2" key="1">
    <citation type="submission" date="2019-11" db="EMBL/GenBank/DDBJ databases">
        <authorList>
            <person name="Zheng R.K."/>
            <person name="Sun C.M."/>
        </authorList>
    </citation>
    <scope>NUCLEOTIDE SEQUENCE [LARGE SCALE GENOMIC DNA]</scope>
    <source>
        <strain evidence="1 2">WC007</strain>
    </source>
</reference>
<keyword evidence="2" id="KW-1185">Reference proteome</keyword>
<sequence length="655" mass="73961">MKKIPVLFILVLLLAFWGCSQKEKKVSVKKVGPIDPQMVQDQDDMTWEDYKPIPEISWADPSIKPKRGFKMALVAVDFPDQPFVITQPKGSDLFGNPQIDPIKREDVAQFYRDFFIKPSDVNHGQTINGYWMEQSRGEFGITEVDAYGPYQLPKNLWEYGLNEWGQNDFTPDGSKPKGRMERDVDSLWRAEYGDLRKNYDAILRIYASYDETGVWQEFGEMKFNSKEDIPPEWGNPNPDKPRWVATRYVPWTSWKAGAMQWGISSIRQGENSGTITHELGHYAFRIGDNNNNPYVEPYRRAGSGPWDMMDRGCFNGPGGPHKRWVVPAIAGASMPAGLMVRNRMKNDFLTEDDILRLSRDSLAVTGLAVANITARAVEPFEGEYAGVIVELDGEEPHDRTPVDDPAENPLSPGIPNYDYYSLEVVQRIGYDSYCPDNGVLLAKNRDKESRNGGVNQFNCFNWVIDAHPEDINMVDYDKPNGEKVMRTIADYRQLNDALFHAGLNSGSEFEYDDPYNRLHFYIIDLHRNQEGILSYTIGVKSLDGSGAAKRDFQLTAPKTTKESVALFTLKNKDKKAGLDASCFDNDIYRLAVSTEGEGLKAEILNELAVVSSGEEISIPVYFSEEDGEKSDVRITLTAVSESDPSKKMEASYVIP</sequence>
<gene>
    <name evidence="1" type="ORF">GM418_26240</name>
</gene>
<accession>A0A6I6JV70</accession>
<dbReference type="RefSeq" id="WP_158870509.1">
    <property type="nucleotide sequence ID" value="NZ_CP046401.1"/>
</dbReference>
<evidence type="ECO:0000313" key="1">
    <source>
        <dbReference type="EMBL" id="QGY47035.1"/>
    </source>
</evidence>